<dbReference type="AlphaFoldDB" id="A0AAV7YM55"/>
<dbReference type="Proteomes" id="UP001146793">
    <property type="component" value="Unassembled WGS sequence"/>
</dbReference>
<accession>A0AAV7YM55</accession>
<sequence>MIDIYQNNTKKVEKHKESETRVIERTIVCGRSVSLSCLEKVKQIGVLTKEEMRRKTKTNYPKTKQPKALLQILFTDQILLESGKVWSLANGNLKKRSTYSGRRT</sequence>
<dbReference type="EMBL" id="JANTQA010000057">
    <property type="protein sequence ID" value="KAJ3429742.1"/>
    <property type="molecule type" value="Genomic_DNA"/>
</dbReference>
<comment type="caution">
    <text evidence="1">The sequence shown here is derived from an EMBL/GenBank/DDBJ whole genome shotgun (WGS) entry which is preliminary data.</text>
</comment>
<reference evidence="1" key="1">
    <citation type="submission" date="2022-08" db="EMBL/GenBank/DDBJ databases">
        <title>Novel sulphate-reducing endosymbionts in the free-living metamonad Anaeramoeba.</title>
        <authorList>
            <person name="Jerlstrom-Hultqvist J."/>
            <person name="Cepicka I."/>
            <person name="Gallot-Lavallee L."/>
            <person name="Salas-Leiva D."/>
            <person name="Curtis B.A."/>
            <person name="Zahonova K."/>
            <person name="Pipaliya S."/>
            <person name="Dacks J."/>
            <person name="Roger A.J."/>
        </authorList>
    </citation>
    <scope>NUCLEOTIDE SEQUENCE</scope>
    <source>
        <strain evidence="1">Busselton2</strain>
    </source>
</reference>
<organism evidence="1 2">
    <name type="scientific">Anaeramoeba flamelloides</name>
    <dbReference type="NCBI Taxonomy" id="1746091"/>
    <lineage>
        <taxon>Eukaryota</taxon>
        <taxon>Metamonada</taxon>
        <taxon>Anaeramoebidae</taxon>
        <taxon>Anaeramoeba</taxon>
    </lineage>
</organism>
<gene>
    <name evidence="1" type="ORF">M0812_25102</name>
</gene>
<name>A0AAV7YM55_9EUKA</name>
<evidence type="ECO:0000313" key="1">
    <source>
        <dbReference type="EMBL" id="KAJ3429742.1"/>
    </source>
</evidence>
<protein>
    <submittedName>
        <fullName evidence="1">Uncharacterized protein</fullName>
    </submittedName>
</protein>
<proteinExistence type="predicted"/>
<evidence type="ECO:0000313" key="2">
    <source>
        <dbReference type="Proteomes" id="UP001146793"/>
    </source>
</evidence>